<feature type="region of interest" description="Disordered" evidence="1">
    <location>
        <begin position="235"/>
        <end position="300"/>
    </location>
</feature>
<dbReference type="PANTHER" id="PTHR34239">
    <property type="entry name" value="APPLE DOMAIN-CONTAINING PROTEIN"/>
    <property type="match status" value="1"/>
</dbReference>
<name>A0A1B0DGU6_PHLPP</name>
<reference evidence="2" key="1">
    <citation type="submission" date="2022-08" db="UniProtKB">
        <authorList>
            <consortium name="EnsemblMetazoa"/>
        </authorList>
    </citation>
    <scope>IDENTIFICATION</scope>
    <source>
        <strain evidence="2">Israel</strain>
    </source>
</reference>
<feature type="compositionally biased region" description="Polar residues" evidence="1">
    <location>
        <begin position="247"/>
        <end position="269"/>
    </location>
</feature>
<organism evidence="2 3">
    <name type="scientific">Phlebotomus papatasi</name>
    <name type="common">Sandfly</name>
    <dbReference type="NCBI Taxonomy" id="29031"/>
    <lineage>
        <taxon>Eukaryota</taxon>
        <taxon>Metazoa</taxon>
        <taxon>Ecdysozoa</taxon>
        <taxon>Arthropoda</taxon>
        <taxon>Hexapoda</taxon>
        <taxon>Insecta</taxon>
        <taxon>Pterygota</taxon>
        <taxon>Neoptera</taxon>
        <taxon>Endopterygota</taxon>
        <taxon>Diptera</taxon>
        <taxon>Nematocera</taxon>
        <taxon>Psychodoidea</taxon>
        <taxon>Psychodidae</taxon>
        <taxon>Phlebotomus</taxon>
        <taxon>Phlebotomus</taxon>
    </lineage>
</organism>
<evidence type="ECO:0000313" key="3">
    <source>
        <dbReference type="Proteomes" id="UP000092462"/>
    </source>
</evidence>
<accession>A0A1B0DGU6</accession>
<evidence type="ECO:0000256" key="1">
    <source>
        <dbReference type="SAM" id="MobiDB-lite"/>
    </source>
</evidence>
<evidence type="ECO:0000313" key="2">
    <source>
        <dbReference type="EnsemblMetazoa" id="PPAI007380-PA"/>
    </source>
</evidence>
<dbReference type="EnsemblMetazoa" id="PPAI007380-RA">
    <property type="protein sequence ID" value="PPAI007380-PA"/>
    <property type="gene ID" value="PPAI007380"/>
</dbReference>
<proteinExistence type="predicted"/>
<dbReference type="PANTHER" id="PTHR34239:SF2">
    <property type="entry name" value="TRANSPOSABLE ELEMENT P TRANSPOSASE_THAP9 CONSERVED DOMAIN-CONTAINING PROTEIN"/>
    <property type="match status" value="1"/>
</dbReference>
<dbReference type="VEuPathDB" id="VectorBase:PPAI007380"/>
<dbReference type="EMBL" id="AJVK01033852">
    <property type="status" value="NOT_ANNOTATED_CDS"/>
    <property type="molecule type" value="Genomic_DNA"/>
</dbReference>
<dbReference type="VEuPathDB" id="VectorBase:PPAPM1_005044"/>
<dbReference type="AlphaFoldDB" id="A0A1B0DGU6"/>
<dbReference type="Proteomes" id="UP000092462">
    <property type="component" value="Unassembled WGS sequence"/>
</dbReference>
<protein>
    <submittedName>
        <fullName evidence="2">Uncharacterized protein</fullName>
    </submittedName>
</protein>
<sequence length="300" mass="33735">DLPLPQLVSDDSVREIRSNDDQNIVSRDDQENISPNIEQITADDIAQEDVLTAGEVLEVFGKRLYEERGSAPEVLPDIAIQWEEVLLKGIPQDVLKEMIIKHPPPKNCTRFEPPKLNPVVKAIMPEQVIVRDDRIVKRQEKLSAALSAMAKVLSAIVSTKAIPEWKIFAENLSDASKLIADLQYDEAIIRRSLIVANVDISMRETLKESEIDEFLFGNKLEDAVKNVKTMQAASLDLKKATSRKNVSKNSKAPQPQRQLRTQRNSTAATSGAKKYSSSRKQSQHKSKEKNRTTSNSRRRS</sequence>
<keyword evidence="3" id="KW-1185">Reference proteome</keyword>